<name>A4SA76_OSTLU</name>
<gene>
    <name evidence="1" type="ORF">OSTLU_28458</name>
</gene>
<dbReference type="GeneID" id="5006391"/>
<reference evidence="1 2" key="1">
    <citation type="journal article" date="2007" name="Proc. Natl. Acad. Sci. U.S.A.">
        <title>The tiny eukaryote Ostreococcus provides genomic insights into the paradox of plankton speciation.</title>
        <authorList>
            <person name="Palenik B."/>
            <person name="Grimwood J."/>
            <person name="Aerts A."/>
            <person name="Rouze P."/>
            <person name="Salamov A."/>
            <person name="Putnam N."/>
            <person name="Dupont C."/>
            <person name="Jorgensen R."/>
            <person name="Derelle E."/>
            <person name="Rombauts S."/>
            <person name="Zhou K."/>
            <person name="Otillar R."/>
            <person name="Merchant S.S."/>
            <person name="Podell S."/>
            <person name="Gaasterland T."/>
            <person name="Napoli C."/>
            <person name="Gendler K."/>
            <person name="Manuell A."/>
            <person name="Tai V."/>
            <person name="Vallon O."/>
            <person name="Piganeau G."/>
            <person name="Jancek S."/>
            <person name="Heijde M."/>
            <person name="Jabbari K."/>
            <person name="Bowler C."/>
            <person name="Lohr M."/>
            <person name="Robbens S."/>
            <person name="Werner G."/>
            <person name="Dubchak I."/>
            <person name="Pazour G.J."/>
            <person name="Ren Q."/>
            <person name="Paulsen I."/>
            <person name="Delwiche C."/>
            <person name="Schmutz J."/>
            <person name="Rokhsar D."/>
            <person name="Van de Peer Y."/>
            <person name="Moreau H."/>
            <person name="Grigoriev I.V."/>
        </authorList>
    </citation>
    <scope>NUCLEOTIDE SEQUENCE [LARGE SCALE GENOMIC DNA]</scope>
    <source>
        <strain evidence="1 2">CCE9901</strain>
    </source>
</reference>
<dbReference type="RefSeq" id="XP_001422334.1">
    <property type="nucleotide sequence ID" value="XM_001422297.1"/>
</dbReference>
<organism evidence="1 2">
    <name type="scientific">Ostreococcus lucimarinus (strain CCE9901)</name>
    <dbReference type="NCBI Taxonomy" id="436017"/>
    <lineage>
        <taxon>Eukaryota</taxon>
        <taxon>Viridiplantae</taxon>
        <taxon>Chlorophyta</taxon>
        <taxon>Mamiellophyceae</taxon>
        <taxon>Mamiellales</taxon>
        <taxon>Bathycoccaceae</taxon>
        <taxon>Ostreococcus</taxon>
    </lineage>
</organism>
<dbReference type="KEGG" id="olu:OSTLU_28458"/>
<sequence length="49" mass="5694">MGFMPFIPRIKSGRLLYSNLPDFMRGMNGINQLIYVVIPLNSEAPYVRY</sequence>
<dbReference type="EMBL" id="CP000598">
    <property type="protein sequence ID" value="ABP00651.1"/>
    <property type="molecule type" value="Genomic_DNA"/>
</dbReference>
<dbReference type="HOGENOM" id="CLU_3145068_0_0_1"/>
<accession>A4SA76</accession>
<proteinExistence type="predicted"/>
<evidence type="ECO:0000313" key="2">
    <source>
        <dbReference type="Proteomes" id="UP000001568"/>
    </source>
</evidence>
<protein>
    <submittedName>
        <fullName evidence="1">Uncharacterized protein</fullName>
    </submittedName>
</protein>
<dbReference type="Gramene" id="ABP00651">
    <property type="protein sequence ID" value="ABP00651"/>
    <property type="gene ID" value="OSTLU_28458"/>
</dbReference>
<dbReference type="Proteomes" id="UP000001568">
    <property type="component" value="Chromosome 18"/>
</dbReference>
<evidence type="ECO:0000313" key="1">
    <source>
        <dbReference type="EMBL" id="ABP00651.1"/>
    </source>
</evidence>
<keyword evidence="2" id="KW-1185">Reference proteome</keyword>
<dbReference type="AlphaFoldDB" id="A4SA76"/>